<feature type="domain" description="HTH araC/xylS-type" evidence="4">
    <location>
        <begin position="186"/>
        <end position="283"/>
    </location>
</feature>
<dbReference type="EMBL" id="JBDJAW010000034">
    <property type="protein sequence ID" value="MEN3539511.1"/>
    <property type="molecule type" value="Genomic_DNA"/>
</dbReference>
<gene>
    <name evidence="5" type="ORF">AAH991_30675</name>
</gene>
<dbReference type="Gene3D" id="1.10.10.60">
    <property type="entry name" value="Homeodomain-like"/>
    <property type="match status" value="1"/>
</dbReference>
<dbReference type="SUPFAM" id="SSF46689">
    <property type="entry name" value="Homeodomain-like"/>
    <property type="match status" value="1"/>
</dbReference>
<evidence type="ECO:0000259" key="4">
    <source>
        <dbReference type="PROSITE" id="PS01124"/>
    </source>
</evidence>
<dbReference type="PANTHER" id="PTHR46796:SF2">
    <property type="entry name" value="TRANSCRIPTIONAL REGULATORY PROTEIN"/>
    <property type="match status" value="1"/>
</dbReference>
<dbReference type="Pfam" id="PF02311">
    <property type="entry name" value="AraC_binding"/>
    <property type="match status" value="1"/>
</dbReference>
<protein>
    <submittedName>
        <fullName evidence="5">AraC family transcriptional regulator</fullName>
    </submittedName>
</protein>
<keyword evidence="1" id="KW-0805">Transcription regulation</keyword>
<dbReference type="SMART" id="SM00342">
    <property type="entry name" value="HTH_ARAC"/>
    <property type="match status" value="1"/>
</dbReference>
<dbReference type="PROSITE" id="PS01124">
    <property type="entry name" value="HTH_ARAC_FAMILY_2"/>
    <property type="match status" value="1"/>
</dbReference>
<keyword evidence="3" id="KW-0804">Transcription</keyword>
<evidence type="ECO:0000256" key="1">
    <source>
        <dbReference type="ARBA" id="ARBA00023015"/>
    </source>
</evidence>
<accession>A0ABV0AY62</accession>
<keyword evidence="6" id="KW-1185">Reference proteome</keyword>
<dbReference type="Proteomes" id="UP001447516">
    <property type="component" value="Unassembled WGS sequence"/>
</dbReference>
<evidence type="ECO:0000313" key="6">
    <source>
        <dbReference type="Proteomes" id="UP001447516"/>
    </source>
</evidence>
<keyword evidence="2" id="KW-0238">DNA-binding</keyword>
<dbReference type="InterPro" id="IPR014710">
    <property type="entry name" value="RmlC-like_jellyroll"/>
</dbReference>
<proteinExistence type="predicted"/>
<dbReference type="RefSeq" id="WP_346229401.1">
    <property type="nucleotide sequence ID" value="NZ_JBDJAW010000034.1"/>
</dbReference>
<organism evidence="5 6">
    <name type="scientific">Microbispora maris</name>
    <dbReference type="NCBI Taxonomy" id="3144104"/>
    <lineage>
        <taxon>Bacteria</taxon>
        <taxon>Bacillati</taxon>
        <taxon>Actinomycetota</taxon>
        <taxon>Actinomycetes</taxon>
        <taxon>Streptosporangiales</taxon>
        <taxon>Streptosporangiaceae</taxon>
        <taxon>Microbispora</taxon>
    </lineage>
</organism>
<dbReference type="PANTHER" id="PTHR46796">
    <property type="entry name" value="HTH-TYPE TRANSCRIPTIONAL ACTIVATOR RHAS-RELATED"/>
    <property type="match status" value="1"/>
</dbReference>
<evidence type="ECO:0000256" key="2">
    <source>
        <dbReference type="ARBA" id="ARBA00023125"/>
    </source>
</evidence>
<dbReference type="InterPro" id="IPR003313">
    <property type="entry name" value="AraC-bd"/>
</dbReference>
<evidence type="ECO:0000256" key="3">
    <source>
        <dbReference type="ARBA" id="ARBA00023163"/>
    </source>
</evidence>
<dbReference type="SUPFAM" id="SSF51215">
    <property type="entry name" value="Regulatory protein AraC"/>
    <property type="match status" value="1"/>
</dbReference>
<dbReference type="InterPro" id="IPR018060">
    <property type="entry name" value="HTH_AraC"/>
</dbReference>
<reference evidence="5 6" key="1">
    <citation type="submission" date="2024-05" db="EMBL/GenBank/DDBJ databases">
        <title>Microbispora sp.ZYX-F-249.</title>
        <authorList>
            <person name="Xie H."/>
        </authorList>
    </citation>
    <scope>NUCLEOTIDE SEQUENCE [LARGE SCALE GENOMIC DNA]</scope>
    <source>
        <strain evidence="5 6">ZYX-F-249</strain>
    </source>
</reference>
<dbReference type="InterPro" id="IPR009057">
    <property type="entry name" value="Homeodomain-like_sf"/>
</dbReference>
<dbReference type="InterPro" id="IPR037923">
    <property type="entry name" value="HTH-like"/>
</dbReference>
<comment type="caution">
    <text evidence="5">The sequence shown here is derived from an EMBL/GenBank/DDBJ whole genome shotgun (WGS) entry which is preliminary data.</text>
</comment>
<evidence type="ECO:0000313" key="5">
    <source>
        <dbReference type="EMBL" id="MEN3539511.1"/>
    </source>
</evidence>
<dbReference type="Gene3D" id="2.60.120.10">
    <property type="entry name" value="Jelly Rolls"/>
    <property type="match status" value="1"/>
</dbReference>
<sequence length="285" mass="31530">MRHESPDAGAGLRRHLPAGGTLPGHRLRFGAGAEGIERLEASLVGEGFATHRHDTYAIGMTLRGVQTFRYRGELRHCLPGEWHVLHPDEPHDGVAGTDEGFGYRIIYLDPGLVREALGGGPLPFVADPVIGRREADPALAACLRDIDEPLDDAERLTLTLRVVRTLVRHSSARPGGRPALALEALTRVRDLIADDPAVRHPLAEFERVSGLDRWTLARQFRVAFGTSPTRFRTMRQLDRARRLLRDGVPLAETAQLAGFADQAHMSRMFKRAYGLTPARWTAALR</sequence>
<dbReference type="InterPro" id="IPR050204">
    <property type="entry name" value="AraC_XylS_family_regulators"/>
</dbReference>
<dbReference type="Pfam" id="PF12833">
    <property type="entry name" value="HTH_18"/>
    <property type="match status" value="1"/>
</dbReference>
<name>A0ABV0AY62_9ACTN</name>